<dbReference type="InterPro" id="IPR021858">
    <property type="entry name" value="Fun_TF"/>
</dbReference>
<evidence type="ECO:0000313" key="4">
    <source>
        <dbReference type="EMBL" id="ORY55863.1"/>
    </source>
</evidence>
<dbReference type="Pfam" id="PF11951">
    <property type="entry name" value="Fungal_trans_2"/>
    <property type="match status" value="1"/>
</dbReference>
<evidence type="ECO:0000256" key="1">
    <source>
        <dbReference type="ARBA" id="ARBA00023242"/>
    </source>
</evidence>
<dbReference type="SUPFAM" id="SSF57701">
    <property type="entry name" value="Zn2/Cys6 DNA-binding domain"/>
    <property type="match status" value="1"/>
</dbReference>
<dbReference type="InterPro" id="IPR036864">
    <property type="entry name" value="Zn2-C6_fun-type_DNA-bd_sf"/>
</dbReference>
<dbReference type="GeneID" id="63773605"/>
<accession>A0A1Y2D9C7</accession>
<sequence>MVNTGRPSPACKACRARRLKCDQTKPACIKCIKAKRVCPGYREPFEVNFRDQTQSTIRKHQRSNSNTKSIESDRCSIDERYVSRLAHDGTAVDRQRLTRNCRPGSSSSDESPSTSPNYTPVFEFTPTNTKDFEILRLQPPLELQATCFFATNFIATQSMNLDGGMRFLDPLVHGAQEGSAFHSTFLAASMASLASRPNGGSLVPLARVYYHKALRQVSTVVQDRDKSKEDETLAAIIMLILYEVLMWEDQSQGSLRFHIHGAQAIVKLRGPEQRRSPVGYGMFEFIRAFMVHQYVHSPDYDAGDIKWWASEGSTDEPRHVLQRLNVEATLLRRQLTQFMACEDIDDEGAAREKTPMAYRILRKAKRLDAQLAAWFRGVGDVWQPKIDHVQDEVPENLLHRALAYPGNVYTFNSIWISAKFLNAHTHRLILAEIMAQIVDWLREHQCGSGTYETMNLGMGIDMDREKEEAELIARQQVSEIVAMTPYFCGWPDPASPSPYGGMTCSFQLFVCASSPFISARQKAFMVGRLSHIAQSSGLKLAGKFAEGLVTRLKVVDRDEVARRVL</sequence>
<dbReference type="PROSITE" id="PS50048">
    <property type="entry name" value="ZN2_CY6_FUNGAL_2"/>
    <property type="match status" value="1"/>
</dbReference>
<keyword evidence="1" id="KW-0539">Nucleus</keyword>
<dbReference type="Proteomes" id="UP000193689">
    <property type="component" value="Unassembled WGS sequence"/>
</dbReference>
<proteinExistence type="predicted"/>
<feature type="domain" description="Zn(2)-C6 fungal-type" evidence="3">
    <location>
        <begin position="10"/>
        <end position="38"/>
    </location>
</feature>
<dbReference type="STRING" id="1141098.A0A1Y2D9C7"/>
<dbReference type="Gene3D" id="4.10.240.10">
    <property type="entry name" value="Zn(2)-C6 fungal-type DNA-binding domain"/>
    <property type="match status" value="1"/>
</dbReference>
<comment type="caution">
    <text evidence="4">The sequence shown here is derived from an EMBL/GenBank/DDBJ whole genome shotgun (WGS) entry which is preliminary data.</text>
</comment>
<dbReference type="InParanoid" id="A0A1Y2D9C7"/>
<dbReference type="InterPro" id="IPR001138">
    <property type="entry name" value="Zn2Cys6_DnaBD"/>
</dbReference>
<dbReference type="CDD" id="cd00067">
    <property type="entry name" value="GAL4"/>
    <property type="match status" value="1"/>
</dbReference>
<feature type="region of interest" description="Disordered" evidence="2">
    <location>
        <begin position="97"/>
        <end position="122"/>
    </location>
</feature>
<evidence type="ECO:0000256" key="2">
    <source>
        <dbReference type="SAM" id="MobiDB-lite"/>
    </source>
</evidence>
<dbReference type="RefSeq" id="XP_040709815.1">
    <property type="nucleotide sequence ID" value="XM_040857393.1"/>
</dbReference>
<dbReference type="InterPro" id="IPR053175">
    <property type="entry name" value="DHMBA_Reg_Transcription_Factor"/>
</dbReference>
<dbReference type="GO" id="GO:0008270">
    <property type="term" value="F:zinc ion binding"/>
    <property type="evidence" value="ECO:0007669"/>
    <property type="project" value="InterPro"/>
</dbReference>
<dbReference type="OrthoDB" id="4491390at2759"/>
<feature type="compositionally biased region" description="Low complexity" evidence="2">
    <location>
        <begin position="103"/>
        <end position="116"/>
    </location>
</feature>
<gene>
    <name evidence="4" type="ORF">BCR38DRAFT_379870</name>
</gene>
<name>A0A1Y2D9C7_9PEZI</name>
<evidence type="ECO:0000259" key="3">
    <source>
        <dbReference type="PROSITE" id="PS50048"/>
    </source>
</evidence>
<feature type="region of interest" description="Disordered" evidence="2">
    <location>
        <begin position="52"/>
        <end position="71"/>
    </location>
</feature>
<dbReference type="PANTHER" id="PTHR38791:SF13">
    <property type="entry name" value="ZN(2)-C6 FUNGAL-TYPE DOMAIN-CONTAINING PROTEIN"/>
    <property type="match status" value="1"/>
</dbReference>
<dbReference type="GO" id="GO:0000981">
    <property type="term" value="F:DNA-binding transcription factor activity, RNA polymerase II-specific"/>
    <property type="evidence" value="ECO:0007669"/>
    <property type="project" value="InterPro"/>
</dbReference>
<dbReference type="PROSITE" id="PS00463">
    <property type="entry name" value="ZN2_CY6_FUNGAL_1"/>
    <property type="match status" value="1"/>
</dbReference>
<dbReference type="AlphaFoldDB" id="A0A1Y2D9C7"/>
<reference evidence="4 5" key="1">
    <citation type="submission" date="2016-07" db="EMBL/GenBank/DDBJ databases">
        <title>Pervasive Adenine N6-methylation of Active Genes in Fungi.</title>
        <authorList>
            <consortium name="DOE Joint Genome Institute"/>
            <person name="Mondo S.J."/>
            <person name="Dannebaum R.O."/>
            <person name="Kuo R.C."/>
            <person name="Labutti K."/>
            <person name="Haridas S."/>
            <person name="Kuo A."/>
            <person name="Salamov A."/>
            <person name="Ahrendt S.R."/>
            <person name="Lipzen A."/>
            <person name="Sullivan W."/>
            <person name="Andreopoulos W.B."/>
            <person name="Clum A."/>
            <person name="Lindquist E."/>
            <person name="Daum C."/>
            <person name="Ramamoorthy G.K."/>
            <person name="Gryganskyi A."/>
            <person name="Culley D."/>
            <person name="Magnuson J.K."/>
            <person name="James T.Y."/>
            <person name="O'Malley M.A."/>
            <person name="Stajich J.E."/>
            <person name="Spatafora J.W."/>
            <person name="Visel A."/>
            <person name="Grigoriev I.V."/>
        </authorList>
    </citation>
    <scope>NUCLEOTIDE SEQUENCE [LARGE SCALE GENOMIC DNA]</scope>
    <source>
        <strain evidence="4 5">CBS 129021</strain>
    </source>
</reference>
<protein>
    <recommendedName>
        <fullName evidence="3">Zn(2)-C6 fungal-type domain-containing protein</fullName>
    </recommendedName>
</protein>
<dbReference type="PANTHER" id="PTHR38791">
    <property type="entry name" value="ZN(II)2CYS6 TRANSCRIPTION FACTOR (EUROFUNG)-RELATED-RELATED"/>
    <property type="match status" value="1"/>
</dbReference>
<organism evidence="4 5">
    <name type="scientific">Pseudomassariella vexata</name>
    <dbReference type="NCBI Taxonomy" id="1141098"/>
    <lineage>
        <taxon>Eukaryota</taxon>
        <taxon>Fungi</taxon>
        <taxon>Dikarya</taxon>
        <taxon>Ascomycota</taxon>
        <taxon>Pezizomycotina</taxon>
        <taxon>Sordariomycetes</taxon>
        <taxon>Xylariomycetidae</taxon>
        <taxon>Amphisphaeriales</taxon>
        <taxon>Pseudomassariaceae</taxon>
        <taxon>Pseudomassariella</taxon>
    </lineage>
</organism>
<dbReference type="EMBL" id="MCFJ01000025">
    <property type="protein sequence ID" value="ORY55863.1"/>
    <property type="molecule type" value="Genomic_DNA"/>
</dbReference>
<keyword evidence="5" id="KW-1185">Reference proteome</keyword>
<evidence type="ECO:0000313" key="5">
    <source>
        <dbReference type="Proteomes" id="UP000193689"/>
    </source>
</evidence>
<dbReference type="SMART" id="SM00066">
    <property type="entry name" value="GAL4"/>
    <property type="match status" value="1"/>
</dbReference>
<dbReference type="Pfam" id="PF00172">
    <property type="entry name" value="Zn_clus"/>
    <property type="match status" value="1"/>
</dbReference>